<protein>
    <submittedName>
        <fullName evidence="1">Uncharacterized protein</fullName>
    </submittedName>
</protein>
<evidence type="ECO:0000313" key="2">
    <source>
        <dbReference type="Proteomes" id="UP000061010"/>
    </source>
</evidence>
<evidence type="ECO:0000313" key="1">
    <source>
        <dbReference type="EMBL" id="ALJ28692.1"/>
    </source>
</evidence>
<accession>A0A0S1B128</accession>
<gene>
    <name evidence="1" type="ORF">AOT14_23240</name>
</gene>
<organism evidence="1 2">
    <name type="scientific">Stenotrophomonas acidaminiphila</name>
    <dbReference type="NCBI Taxonomy" id="128780"/>
    <lineage>
        <taxon>Bacteria</taxon>
        <taxon>Pseudomonadati</taxon>
        <taxon>Pseudomonadota</taxon>
        <taxon>Gammaproteobacteria</taxon>
        <taxon>Lysobacterales</taxon>
        <taxon>Lysobacteraceae</taxon>
        <taxon>Stenotrophomonas</taxon>
    </lineage>
</organism>
<dbReference type="GeneID" id="78389843"/>
<dbReference type="KEGG" id="sacz:AOT14_23240"/>
<name>A0A0S1B128_9GAMM</name>
<sequence>MARIICTDPGLATRLRTLLAETGEAEVIQQSCDCDRAPLCRWLDPDPLGPSGQVQATLYEAIETLERSRHAFRSREMGQLRQRLTRLLEDLAGAA</sequence>
<dbReference type="EMBL" id="CP012900">
    <property type="protein sequence ID" value="ALJ28692.1"/>
    <property type="molecule type" value="Genomic_DNA"/>
</dbReference>
<dbReference type="OrthoDB" id="6050119at2"/>
<dbReference type="Proteomes" id="UP000061010">
    <property type="component" value="Chromosome"/>
</dbReference>
<dbReference type="PATRIC" id="fig|128780.6.peg.2341"/>
<reference evidence="1 2" key="1">
    <citation type="journal article" date="2015" name="Genome Announc.">
        <title>Complete Genome Sequencing of Stenotrophomonas acidaminiphila ZAC14D2_NAIMI4_2, a Multidrug-Resistant Strain Isolated from Sediments of a Polluted River in Mexico, Uncovers New Antibiotic Resistance Genes and a Novel Class-II Lasso Peptide Biosynthesis Gene Cluster.</title>
        <authorList>
            <person name="Vinuesa P."/>
            <person name="Ochoa-Sanchez L.E."/>
        </authorList>
    </citation>
    <scope>NUCLEOTIDE SEQUENCE [LARGE SCALE GENOMIC DNA]</scope>
    <source>
        <strain evidence="1 2">ZAC14D2_NAIMI4_2</strain>
    </source>
</reference>
<dbReference type="RefSeq" id="WP_054666595.1">
    <property type="nucleotide sequence ID" value="NZ_CP043567.1"/>
</dbReference>
<keyword evidence="2" id="KW-1185">Reference proteome</keyword>
<proteinExistence type="predicted"/>
<dbReference type="AlphaFoldDB" id="A0A0S1B128"/>